<name>A0A1C7LS10_GRIFR</name>
<dbReference type="Proteomes" id="UP000092993">
    <property type="component" value="Unassembled WGS sequence"/>
</dbReference>
<keyword evidence="2" id="KW-1133">Transmembrane helix</keyword>
<evidence type="ECO:0000313" key="5">
    <source>
        <dbReference type="Proteomes" id="UP000092993"/>
    </source>
</evidence>
<feature type="region of interest" description="Disordered" evidence="1">
    <location>
        <begin position="108"/>
        <end position="153"/>
    </location>
</feature>
<accession>A0A1C7LS10</accession>
<organism evidence="4 5">
    <name type="scientific">Grifola frondosa</name>
    <name type="common">Maitake</name>
    <name type="synonym">Polyporus frondosus</name>
    <dbReference type="NCBI Taxonomy" id="5627"/>
    <lineage>
        <taxon>Eukaryota</taxon>
        <taxon>Fungi</taxon>
        <taxon>Dikarya</taxon>
        <taxon>Basidiomycota</taxon>
        <taxon>Agaricomycotina</taxon>
        <taxon>Agaricomycetes</taxon>
        <taxon>Polyporales</taxon>
        <taxon>Grifolaceae</taxon>
        <taxon>Grifola</taxon>
    </lineage>
</organism>
<evidence type="ECO:0000256" key="2">
    <source>
        <dbReference type="SAM" id="Phobius"/>
    </source>
</evidence>
<feature type="transmembrane region" description="Helical" evidence="2">
    <location>
        <begin position="573"/>
        <end position="598"/>
    </location>
</feature>
<keyword evidence="2" id="KW-0472">Membrane</keyword>
<feature type="compositionally biased region" description="Low complexity" evidence="1">
    <location>
        <begin position="136"/>
        <end position="149"/>
    </location>
</feature>
<dbReference type="AlphaFoldDB" id="A0A1C7LS10"/>
<dbReference type="InterPro" id="IPR056146">
    <property type="entry name" value="DUF7729"/>
</dbReference>
<protein>
    <recommendedName>
        <fullName evidence="3">DUF7729 domain-containing protein</fullName>
    </recommendedName>
</protein>
<keyword evidence="2" id="KW-0812">Transmembrane</keyword>
<dbReference type="EMBL" id="LUGG01000024">
    <property type="protein sequence ID" value="OBZ67318.1"/>
    <property type="molecule type" value="Genomic_DNA"/>
</dbReference>
<gene>
    <name evidence="4" type="ORF">A0H81_12615</name>
</gene>
<comment type="caution">
    <text evidence="4">The sequence shown here is derived from an EMBL/GenBank/DDBJ whole genome shotgun (WGS) entry which is preliminary data.</text>
</comment>
<feature type="transmembrane region" description="Helical" evidence="2">
    <location>
        <begin position="173"/>
        <end position="192"/>
    </location>
</feature>
<sequence>MVASVLSVVAARWLRGGDLKRTGCLRARQDTVNADERWRRAEEGLSCDWRVPDTVSSTYPEQHCFPSFSAGPQRASTDPTYSPRPSHPTLSFFCTTLLLQMFTPPASPLPTRLASGNSSTAESDREHTHDDPCLPSSSTSRASSTTADTKLPRTDIVDPVQAGKRRTARRTKWTVLLVPAVLILIALSTRYLSHPAALDVLSADGPPLSWDALAATIQDGRVHKRHPDGSSASATTNAISFASGTSTPLSLDSPSSTVSASSTPAPSSTNGTPTIPASTPVLPTPFPQAFDQTFQQNFSMASCQNFFTNMTISEAFLQCRPFSLLLQTSDAFIESQKNLTLLNTVIWGTCNTVPSAEQLREGIAMDNTMVQTALIGLESYSVMRDAGCSADTATSTYCYVEAIASTTHHDAYLYELPLGFALPNNTDPSCSACTKNVMGLFAADGMDLVALQSRYERAAEIVNAACGGQFVQSLSAPSATSAAHTRWGDGGAAMVAAAAVLVLMAAWDDNGAWLWFMFMPYAPHADLVHPGLSRTRTGSRLHSHILRGGLIFFSIIEASLLAFFFLIYSGFGFLVGVFWCCPFALFIDTVCPAIVLGCSPAMPL</sequence>
<feature type="compositionally biased region" description="Low complexity" evidence="1">
    <location>
        <begin position="245"/>
        <end position="274"/>
    </location>
</feature>
<evidence type="ECO:0000313" key="4">
    <source>
        <dbReference type="EMBL" id="OBZ67318.1"/>
    </source>
</evidence>
<keyword evidence="5" id="KW-1185">Reference proteome</keyword>
<feature type="region of interest" description="Disordered" evidence="1">
    <location>
        <begin position="245"/>
        <end position="276"/>
    </location>
</feature>
<feature type="transmembrane region" description="Helical" evidence="2">
    <location>
        <begin position="544"/>
        <end position="567"/>
    </location>
</feature>
<dbReference type="OrthoDB" id="2564812at2759"/>
<feature type="domain" description="DUF7729" evidence="3">
    <location>
        <begin position="285"/>
        <end position="472"/>
    </location>
</feature>
<dbReference type="PANTHER" id="PTHR39460:SF1">
    <property type="entry name" value="C6 TRANSCRIPTION FACTOR"/>
    <property type="match status" value="1"/>
</dbReference>
<dbReference type="Pfam" id="PF24855">
    <property type="entry name" value="DUF7729"/>
    <property type="match status" value="1"/>
</dbReference>
<proteinExistence type="predicted"/>
<dbReference type="PANTHER" id="PTHR39460">
    <property type="entry name" value="EXPRESSED PROTEIN"/>
    <property type="match status" value="1"/>
</dbReference>
<evidence type="ECO:0000259" key="3">
    <source>
        <dbReference type="Pfam" id="PF24855"/>
    </source>
</evidence>
<evidence type="ECO:0000256" key="1">
    <source>
        <dbReference type="SAM" id="MobiDB-lite"/>
    </source>
</evidence>
<reference evidence="4 5" key="1">
    <citation type="submission" date="2016-03" db="EMBL/GenBank/DDBJ databases">
        <title>Whole genome sequencing of Grifola frondosa 9006-11.</title>
        <authorList>
            <person name="Min B."/>
            <person name="Park H."/>
            <person name="Kim J.-G."/>
            <person name="Cho H."/>
            <person name="Oh Y.-L."/>
            <person name="Kong W.-S."/>
            <person name="Choi I.-G."/>
        </authorList>
    </citation>
    <scope>NUCLEOTIDE SEQUENCE [LARGE SCALE GENOMIC DNA]</scope>
    <source>
        <strain evidence="4 5">9006-11</strain>
    </source>
</reference>
<feature type="compositionally biased region" description="Basic and acidic residues" evidence="1">
    <location>
        <begin position="122"/>
        <end position="132"/>
    </location>
</feature>